<organism evidence="1 2">
    <name type="scientific">Candidatus Fusicatenibacter merdavium</name>
    <dbReference type="NCBI Taxonomy" id="2838600"/>
    <lineage>
        <taxon>Bacteria</taxon>
        <taxon>Bacillati</taxon>
        <taxon>Bacillota</taxon>
        <taxon>Clostridia</taxon>
        <taxon>Lachnospirales</taxon>
        <taxon>Lachnospiraceae</taxon>
        <taxon>Fusicatenibacter</taxon>
    </lineage>
</organism>
<dbReference type="EMBL" id="DXEK01000016">
    <property type="protein sequence ID" value="HIX76218.1"/>
    <property type="molecule type" value="Genomic_DNA"/>
</dbReference>
<dbReference type="AlphaFoldDB" id="A0A9D1XB29"/>
<reference evidence="1" key="2">
    <citation type="submission" date="2021-04" db="EMBL/GenBank/DDBJ databases">
        <authorList>
            <person name="Gilroy R."/>
        </authorList>
    </citation>
    <scope>NUCLEOTIDE SEQUENCE</scope>
    <source>
        <strain evidence="1">CHK183-1962</strain>
    </source>
</reference>
<dbReference type="Proteomes" id="UP000886890">
    <property type="component" value="Unassembled WGS sequence"/>
</dbReference>
<protein>
    <submittedName>
        <fullName evidence="1">Uncharacterized protein</fullName>
    </submittedName>
</protein>
<comment type="caution">
    <text evidence="1">The sequence shown here is derived from an EMBL/GenBank/DDBJ whole genome shotgun (WGS) entry which is preliminary data.</text>
</comment>
<evidence type="ECO:0000313" key="2">
    <source>
        <dbReference type="Proteomes" id="UP000886890"/>
    </source>
</evidence>
<evidence type="ECO:0000313" key="1">
    <source>
        <dbReference type="EMBL" id="HIX76218.1"/>
    </source>
</evidence>
<reference evidence="1" key="1">
    <citation type="journal article" date="2021" name="PeerJ">
        <title>Extensive microbial diversity within the chicken gut microbiome revealed by metagenomics and culture.</title>
        <authorList>
            <person name="Gilroy R."/>
            <person name="Ravi A."/>
            <person name="Getino M."/>
            <person name="Pursley I."/>
            <person name="Horton D.L."/>
            <person name="Alikhan N.F."/>
            <person name="Baker D."/>
            <person name="Gharbi K."/>
            <person name="Hall N."/>
            <person name="Watson M."/>
            <person name="Adriaenssens E.M."/>
            <person name="Foster-Nyarko E."/>
            <person name="Jarju S."/>
            <person name="Secka A."/>
            <person name="Antonio M."/>
            <person name="Oren A."/>
            <person name="Chaudhuri R.R."/>
            <person name="La Ragione R."/>
            <person name="Hildebrand F."/>
            <person name="Pallen M.J."/>
        </authorList>
    </citation>
    <scope>NUCLEOTIDE SEQUENCE</scope>
    <source>
        <strain evidence="1">CHK183-1962</strain>
    </source>
</reference>
<accession>A0A9D1XB29</accession>
<proteinExistence type="predicted"/>
<feature type="non-terminal residue" evidence="1">
    <location>
        <position position="69"/>
    </location>
</feature>
<sequence length="69" mass="8037">MKSVSKNELVKLLSICGQVAEHKSEKMQERGRDEKEILSALSSDEQEILKTILQKLQKQWLQDHAEHHK</sequence>
<gene>
    <name evidence="1" type="ORF">H9734_01275</name>
</gene>
<name>A0A9D1XB29_9FIRM</name>